<keyword evidence="2" id="KW-0472">Membrane</keyword>
<keyword evidence="2" id="KW-0812">Transmembrane</keyword>
<evidence type="ECO:0000256" key="1">
    <source>
        <dbReference type="SAM" id="MobiDB-lite"/>
    </source>
</evidence>
<feature type="region of interest" description="Disordered" evidence="1">
    <location>
        <begin position="80"/>
        <end position="100"/>
    </location>
</feature>
<reference evidence="3" key="2">
    <citation type="submission" date="2003-06" db="EMBL/GenBank/DDBJ databases">
        <authorList>
            <person name="Andersson B."/>
            <person name="Bontempi E.J."/>
        </authorList>
    </citation>
    <scope>NUCLEOTIDE SEQUENCE</scope>
    <source>
        <strain evidence="3">Brener</strain>
    </source>
</reference>
<sequence>MTFFFFFFCCFFFFFHMFLASYYIYIYIYIRDAYIHAYSSKSRWGRKRGTKGKNEKKLRCFFLSFFLFLPSMCVHFARKQKEKKRKEKKKKKKKKGRSFDPLKTQEEPKLIPSPPETFNIYPAIYIYIYKYDQLVVRFYIDTEIEKKRQRRKKKKKKKQSEAEGGGGGGGEGNWKEKKKKVRAWGTMERCGPICGGSSFFFFPLHFSCKLHSTKRRNFFFFSPLPLPALPSRFTCRRLPTTWHGDTHACEKKRR</sequence>
<feature type="transmembrane region" description="Helical" evidence="2">
    <location>
        <begin position="61"/>
        <end position="78"/>
    </location>
</feature>
<reference evidence="3" key="1">
    <citation type="journal article" date="1998" name="Genome Res.">
        <title>Complete sequence of a 93.4-kb contig from chromosome 3 of Trypanosoma cruzi containing a strand-switch region.</title>
        <authorList>
            <person name="Andersson B."/>
            <person name="Aslund L."/>
            <person name="Tammi M."/>
            <person name="Tran A.N."/>
            <person name="Hoheisel J.D."/>
            <person name="Pettersson U."/>
        </authorList>
    </citation>
    <scope>NUCLEOTIDE SEQUENCE</scope>
    <source>
        <strain evidence="3">Brener</strain>
    </source>
</reference>
<evidence type="ECO:0000256" key="2">
    <source>
        <dbReference type="SAM" id="Phobius"/>
    </source>
</evidence>
<feature type="compositionally biased region" description="Basic residues" evidence="1">
    <location>
        <begin position="80"/>
        <end position="96"/>
    </location>
</feature>
<protein>
    <submittedName>
        <fullName evidence="3">TcC31.7</fullName>
    </submittedName>
</protein>
<evidence type="ECO:0000313" key="3">
    <source>
        <dbReference type="EMBL" id="AAC14069.1"/>
    </source>
</evidence>
<accession>O61095</accession>
<gene>
    <name evidence="3" type="primary">TcC31.7</name>
</gene>
<dbReference type="AlphaFoldDB" id="O61095"/>
<proteinExistence type="predicted"/>
<keyword evidence="2" id="KW-1133">Transmembrane helix</keyword>
<feature type="compositionally biased region" description="Gly residues" evidence="1">
    <location>
        <begin position="163"/>
        <end position="172"/>
    </location>
</feature>
<feature type="compositionally biased region" description="Basic residues" evidence="1">
    <location>
        <begin position="149"/>
        <end position="158"/>
    </location>
</feature>
<dbReference type="EMBL" id="AC137988">
    <property type="protein sequence ID" value="AAC14069.1"/>
    <property type="molecule type" value="Genomic_DNA"/>
</dbReference>
<organism evidence="3">
    <name type="scientific">Trypanosoma cruzi</name>
    <dbReference type="NCBI Taxonomy" id="5693"/>
    <lineage>
        <taxon>Eukaryota</taxon>
        <taxon>Discoba</taxon>
        <taxon>Euglenozoa</taxon>
        <taxon>Kinetoplastea</taxon>
        <taxon>Metakinetoplastina</taxon>
        <taxon>Trypanosomatida</taxon>
        <taxon>Trypanosomatidae</taxon>
        <taxon>Trypanosoma</taxon>
        <taxon>Schizotrypanum</taxon>
    </lineage>
</organism>
<feature type="region of interest" description="Disordered" evidence="1">
    <location>
        <begin position="149"/>
        <end position="176"/>
    </location>
</feature>
<name>O61095_TRYCR</name>